<organism evidence="1 2">
    <name type="scientific">Endozoicomonas numazuensis</name>
    <dbReference type="NCBI Taxonomy" id="1137799"/>
    <lineage>
        <taxon>Bacteria</taxon>
        <taxon>Pseudomonadati</taxon>
        <taxon>Pseudomonadota</taxon>
        <taxon>Gammaproteobacteria</taxon>
        <taxon>Oceanospirillales</taxon>
        <taxon>Endozoicomonadaceae</taxon>
        <taxon>Endozoicomonas</taxon>
    </lineage>
</organism>
<dbReference type="eggNOG" id="ENOG5033GXU">
    <property type="taxonomic scope" value="Bacteria"/>
</dbReference>
<keyword evidence="2" id="KW-1185">Reference proteome</keyword>
<name>A0A081NML5_9GAMM</name>
<reference evidence="1 2" key="1">
    <citation type="submission" date="2014-06" db="EMBL/GenBank/DDBJ databases">
        <title>Whole Genome Sequences of Three Symbiotic Endozoicomonas Bacteria.</title>
        <authorList>
            <person name="Neave M.J."/>
            <person name="Apprill A."/>
            <person name="Voolstra C.R."/>
        </authorList>
    </citation>
    <scope>NUCLEOTIDE SEQUENCE [LARGE SCALE GENOMIC DNA]</scope>
    <source>
        <strain evidence="1 2">DSM 25634</strain>
    </source>
</reference>
<gene>
    <name evidence="1" type="ORF">GZ78_07360</name>
</gene>
<evidence type="ECO:0000313" key="2">
    <source>
        <dbReference type="Proteomes" id="UP000028073"/>
    </source>
</evidence>
<sequence>MLLYELWVPKLQNKVSGRRLLVRYKELKVNNKKLVFLILCSIVLSGCGNSTVESVKSTPWTVDGSFTTDQALSNRPICVSTEWKVFEDARGRMVVEYQCELTGEGEYYQTIFKKWFDKYGSYEERVAKTKGRLEEKIKDKANYIKSSEQYLEQKLVELSEWSKPSEEKLSHLQSRLSSIREDSLPKIHRPGLNEETIDRISGSVERLRITPMFLANLPNVDIEQISIRRDDQAVYTIANSLVAQLDYDFSQDKYGTEKRVARNFIQQWIWHSVAMQKSKIEMDREVARVKNSINKDKDELRELKETLPDRLAKEGEVIRNYIEIHRGLYDITKVSEIYQWSVSEDNLTRLIFSGVVKELYDGSVRQEVYYKPNKAMVDVLNENLLSYKDIVRRNPTHKL</sequence>
<accession>A0A081NML5</accession>
<dbReference type="AlphaFoldDB" id="A0A081NML5"/>
<dbReference type="Proteomes" id="UP000028073">
    <property type="component" value="Unassembled WGS sequence"/>
</dbReference>
<protein>
    <submittedName>
        <fullName evidence="1">Uncharacterized protein</fullName>
    </submittedName>
</protein>
<proteinExistence type="predicted"/>
<evidence type="ECO:0000313" key="1">
    <source>
        <dbReference type="EMBL" id="KEQ19688.1"/>
    </source>
</evidence>
<dbReference type="EMBL" id="JOKH01000001">
    <property type="protein sequence ID" value="KEQ19688.1"/>
    <property type="molecule type" value="Genomic_DNA"/>
</dbReference>
<comment type="caution">
    <text evidence="1">The sequence shown here is derived from an EMBL/GenBank/DDBJ whole genome shotgun (WGS) entry which is preliminary data.</text>
</comment>